<dbReference type="Proteomes" id="UP000198373">
    <property type="component" value="Unassembled WGS sequence"/>
</dbReference>
<proteinExistence type="predicted"/>
<keyword evidence="2" id="KW-1185">Reference proteome</keyword>
<organism evidence="1 2">
    <name type="scientific">Geodermatophilus pulveris</name>
    <dbReference type="NCBI Taxonomy" id="1564159"/>
    <lineage>
        <taxon>Bacteria</taxon>
        <taxon>Bacillati</taxon>
        <taxon>Actinomycetota</taxon>
        <taxon>Actinomycetes</taxon>
        <taxon>Geodermatophilales</taxon>
        <taxon>Geodermatophilaceae</taxon>
        <taxon>Geodermatophilus</taxon>
    </lineage>
</organism>
<reference evidence="2" key="1">
    <citation type="submission" date="2017-06" db="EMBL/GenBank/DDBJ databases">
        <authorList>
            <person name="Varghese N."/>
            <person name="Submissions S."/>
        </authorList>
    </citation>
    <scope>NUCLEOTIDE SEQUENCE [LARGE SCALE GENOMIC DNA]</scope>
    <source>
        <strain evidence="2">DSM 46839</strain>
    </source>
</reference>
<protein>
    <recommendedName>
        <fullName evidence="3">RiboL-PSP-HEPN domain-containing protein</fullName>
    </recommendedName>
</protein>
<gene>
    <name evidence="1" type="ORF">SAMN06893096_103501</name>
</gene>
<dbReference type="EMBL" id="FZOO01000003">
    <property type="protein sequence ID" value="SNS39003.1"/>
    <property type="molecule type" value="Genomic_DNA"/>
</dbReference>
<sequence length="289" mass="31943">MRNCEVLSKARSDMPYPVARAVRAVQSATTLRDVYEGMLRGAEALTVVLGVVATTWAREYDVKTPQLADLGEAIVTGGASQGHWIQALASVGGPMSQHPQPVAGLSAALKRGKGGSGLIADLNELVQERNRWAHGAAPRNELEASDRLQMVLPVYERAMEKARFLAECPWILTSNSRYRRSEGDFQVHASRTMGDHPDFEQTTFISATPLADDVFYLHVGDDFIDMTPLVVMRQCPTCHQREVSYADRLDERQGVSLKTFDRGHVLFDRSLIEEVRALTHGVGRHSDTA</sequence>
<evidence type="ECO:0000313" key="2">
    <source>
        <dbReference type="Proteomes" id="UP000198373"/>
    </source>
</evidence>
<dbReference type="AlphaFoldDB" id="A0A239E4V0"/>
<evidence type="ECO:0008006" key="3">
    <source>
        <dbReference type="Google" id="ProtNLM"/>
    </source>
</evidence>
<name>A0A239E4V0_9ACTN</name>
<accession>A0A239E4V0</accession>
<evidence type="ECO:0000313" key="1">
    <source>
        <dbReference type="EMBL" id="SNS39003.1"/>
    </source>
</evidence>